<feature type="transmembrane region" description="Helical" evidence="2">
    <location>
        <begin position="85"/>
        <end position="108"/>
    </location>
</feature>
<keyword evidence="2" id="KW-1133">Transmembrane helix</keyword>
<evidence type="ECO:0000256" key="2">
    <source>
        <dbReference type="SAM" id="Phobius"/>
    </source>
</evidence>
<feature type="region of interest" description="Disordered" evidence="1">
    <location>
        <begin position="42"/>
        <end position="79"/>
    </location>
</feature>
<organism evidence="4 5">
    <name type="scientific">Lasallia pustulata</name>
    <dbReference type="NCBI Taxonomy" id="136370"/>
    <lineage>
        <taxon>Eukaryota</taxon>
        <taxon>Fungi</taxon>
        <taxon>Dikarya</taxon>
        <taxon>Ascomycota</taxon>
        <taxon>Pezizomycotina</taxon>
        <taxon>Lecanoromycetes</taxon>
        <taxon>OSLEUM clade</taxon>
        <taxon>Umbilicariomycetidae</taxon>
        <taxon>Umbilicariales</taxon>
        <taxon>Umbilicariaceae</taxon>
        <taxon>Lasallia</taxon>
    </lineage>
</organism>
<dbReference type="EMBL" id="VXIT01000019">
    <property type="protein sequence ID" value="KAA6407212.1"/>
    <property type="molecule type" value="Genomic_DNA"/>
</dbReference>
<proteinExistence type="predicted"/>
<evidence type="ECO:0000256" key="1">
    <source>
        <dbReference type="SAM" id="MobiDB-lite"/>
    </source>
</evidence>
<keyword evidence="2" id="KW-0472">Membrane</keyword>
<feature type="region of interest" description="Disordered" evidence="1">
    <location>
        <begin position="118"/>
        <end position="173"/>
    </location>
</feature>
<feature type="compositionally biased region" description="Basic and acidic residues" evidence="1">
    <location>
        <begin position="146"/>
        <end position="173"/>
    </location>
</feature>
<evidence type="ECO:0000256" key="3">
    <source>
        <dbReference type="SAM" id="SignalP"/>
    </source>
</evidence>
<sequence>MSSYPLYIIPHFHGPAGLQLLSIVSFCLLLFLALPQVQSAAISSPSPTASSPSNSSSPSTTAAASDPTSTDPTHDDRGRLSAGGKAGICIGGALGVIAMAIVLGDIWFLHSKHGTESNGDAGISGNGLESQHAAVPQQGKSFTGQEMKEMKGKHELHANTFRSESDGKARSAE</sequence>
<evidence type="ECO:0000313" key="5">
    <source>
        <dbReference type="Proteomes" id="UP000324767"/>
    </source>
</evidence>
<name>A0A5M8PET0_9LECA</name>
<dbReference type="AlphaFoldDB" id="A0A5M8PET0"/>
<reference evidence="4 5" key="1">
    <citation type="submission" date="2019-09" db="EMBL/GenBank/DDBJ databases">
        <title>The hologenome of the rock-dwelling lichen Lasallia pustulata.</title>
        <authorList>
            <person name="Greshake Tzovaras B."/>
            <person name="Segers F."/>
            <person name="Bicker A."/>
            <person name="Dal Grande F."/>
            <person name="Otte J."/>
            <person name="Hankeln T."/>
            <person name="Schmitt I."/>
            <person name="Ebersberger I."/>
        </authorList>
    </citation>
    <scope>NUCLEOTIDE SEQUENCE [LARGE SCALE GENOMIC DNA]</scope>
    <source>
        <strain evidence="4">A1-1</strain>
    </source>
</reference>
<evidence type="ECO:0000313" key="4">
    <source>
        <dbReference type="EMBL" id="KAA6407212.1"/>
    </source>
</evidence>
<protein>
    <submittedName>
        <fullName evidence="4">Uncharacterized protein</fullName>
    </submittedName>
</protein>
<comment type="caution">
    <text evidence="4">The sequence shown here is derived from an EMBL/GenBank/DDBJ whole genome shotgun (WGS) entry which is preliminary data.</text>
</comment>
<dbReference type="Proteomes" id="UP000324767">
    <property type="component" value="Unassembled WGS sequence"/>
</dbReference>
<keyword evidence="3" id="KW-0732">Signal</keyword>
<keyword evidence="2" id="KW-0812">Transmembrane</keyword>
<gene>
    <name evidence="4" type="ORF">FRX48_09014</name>
</gene>
<feature type="chain" id="PRO_5024400553" evidence="3">
    <location>
        <begin position="40"/>
        <end position="173"/>
    </location>
</feature>
<feature type="compositionally biased region" description="Low complexity" evidence="1">
    <location>
        <begin position="42"/>
        <end position="71"/>
    </location>
</feature>
<accession>A0A5M8PET0</accession>
<feature type="signal peptide" evidence="3">
    <location>
        <begin position="1"/>
        <end position="39"/>
    </location>
</feature>